<reference evidence="1" key="1">
    <citation type="submission" date="2022-06" db="EMBL/GenBank/DDBJ databases">
        <title>De novo draft assembly of the Pseudomonas mercurotoleraris sp. nov., isolated from the plants rhizosphere.</title>
        <authorList>
            <person name="Robas M."/>
            <person name="Gonzalez D."/>
            <person name="Fernandez V.M."/>
            <person name="Luna L."/>
            <person name="Provanza A."/>
            <person name="Jimenez P.A."/>
        </authorList>
    </citation>
    <scope>NUCLEOTIDE SEQUENCE</scope>
    <source>
        <strain evidence="1">SAICEUPSM</strain>
    </source>
</reference>
<protein>
    <submittedName>
        <fullName evidence="1">Uncharacterized protein</fullName>
    </submittedName>
</protein>
<accession>A0ABT2Y1X9</accession>
<comment type="caution">
    <text evidence="1">The sequence shown here is derived from an EMBL/GenBank/DDBJ whole genome shotgun (WGS) entry which is preliminary data.</text>
</comment>
<dbReference type="RefSeq" id="WP_263471498.1">
    <property type="nucleotide sequence ID" value="NZ_JAMSHA010000011.1"/>
</dbReference>
<dbReference type="EMBL" id="JAMSHA010000011">
    <property type="protein sequence ID" value="MCV2224950.1"/>
    <property type="molecule type" value="Genomic_DNA"/>
</dbReference>
<proteinExistence type="predicted"/>
<dbReference type="Proteomes" id="UP001063475">
    <property type="component" value="Unassembled WGS sequence"/>
</dbReference>
<gene>
    <name evidence="1" type="ORF">ND528_25690</name>
</gene>
<evidence type="ECO:0000313" key="1">
    <source>
        <dbReference type="EMBL" id="MCV2224950.1"/>
    </source>
</evidence>
<sequence>MKDDFECGMFDKLESELIFANVSFSEITRTYARFLLSLIEQGRLDSIASAPLHKLKTLLGDATFYRIINDELLRKKLSSELWGMEKRFRKDNVRLAELIRCVLFCYETEERWEAEGAGDATPIYLYYLILKKVLPDVAEAFIHYFQGELLRKQE</sequence>
<evidence type="ECO:0000313" key="2">
    <source>
        <dbReference type="Proteomes" id="UP001063475"/>
    </source>
</evidence>
<organism evidence="1 2">
    <name type="scientific">Pseudomonas mercuritolerans</name>
    <dbReference type="NCBI Taxonomy" id="2951809"/>
    <lineage>
        <taxon>Bacteria</taxon>
        <taxon>Pseudomonadati</taxon>
        <taxon>Pseudomonadota</taxon>
        <taxon>Gammaproteobacteria</taxon>
        <taxon>Pseudomonadales</taxon>
        <taxon>Pseudomonadaceae</taxon>
        <taxon>Pseudomonas</taxon>
    </lineage>
</organism>
<keyword evidence="2" id="KW-1185">Reference proteome</keyword>
<name>A0ABT2Y1X9_9PSED</name>